<protein>
    <submittedName>
        <fullName evidence="2">Uncharacterized protein</fullName>
    </submittedName>
</protein>
<organism evidence="2 3">
    <name type="scientific">Chrysochromulina tobinii</name>
    <dbReference type="NCBI Taxonomy" id="1460289"/>
    <lineage>
        <taxon>Eukaryota</taxon>
        <taxon>Haptista</taxon>
        <taxon>Haptophyta</taxon>
        <taxon>Prymnesiophyceae</taxon>
        <taxon>Prymnesiales</taxon>
        <taxon>Chrysochromulinaceae</taxon>
        <taxon>Chrysochromulina</taxon>
    </lineage>
</organism>
<dbReference type="Proteomes" id="UP000037460">
    <property type="component" value="Unassembled WGS sequence"/>
</dbReference>
<keyword evidence="3" id="KW-1185">Reference proteome</keyword>
<name>A0A0M0KBM7_9EUKA</name>
<reference evidence="3" key="1">
    <citation type="journal article" date="2015" name="PLoS Genet.">
        <title>Genome Sequence and Transcriptome Analyses of Chrysochromulina tobin: Metabolic Tools for Enhanced Algal Fitness in the Prominent Order Prymnesiales (Haptophyceae).</title>
        <authorList>
            <person name="Hovde B.T."/>
            <person name="Deodato C.R."/>
            <person name="Hunsperger H.M."/>
            <person name="Ryken S.A."/>
            <person name="Yost W."/>
            <person name="Jha R.K."/>
            <person name="Patterson J."/>
            <person name="Monnat R.J. Jr."/>
            <person name="Barlow S.B."/>
            <person name="Starkenburg S.R."/>
            <person name="Cattolico R.A."/>
        </authorList>
    </citation>
    <scope>NUCLEOTIDE SEQUENCE</scope>
    <source>
        <strain evidence="3">CCMP291</strain>
    </source>
</reference>
<dbReference type="AlphaFoldDB" id="A0A0M0KBM7"/>
<dbReference type="EMBL" id="JWZX01000739">
    <property type="protein sequence ID" value="KOO35823.1"/>
    <property type="molecule type" value="Genomic_DNA"/>
</dbReference>
<evidence type="ECO:0000256" key="1">
    <source>
        <dbReference type="SAM" id="MobiDB-lite"/>
    </source>
</evidence>
<evidence type="ECO:0000313" key="2">
    <source>
        <dbReference type="EMBL" id="KOO35823.1"/>
    </source>
</evidence>
<gene>
    <name evidence="2" type="ORF">Ctob_015414</name>
</gene>
<comment type="caution">
    <text evidence="2">The sequence shown here is derived from an EMBL/GenBank/DDBJ whole genome shotgun (WGS) entry which is preliminary data.</text>
</comment>
<feature type="region of interest" description="Disordered" evidence="1">
    <location>
        <begin position="84"/>
        <end position="113"/>
    </location>
</feature>
<proteinExistence type="predicted"/>
<sequence>MRPYSLPATRAKAICLSPKNPRPPVRRLIQLQNPAAGMAGDRSDFFPNRPMDVRTDGTRATLIRGYGPAEGFHLERFSTLGRPTSFDSHSAPASWAHSTHSGQLPGGGPQGPGNPRMAAHIQNGKVPGVPVAGPMVIREQRNARGILAVNCWDGTRQEIDVRDIGPVMLDGTAKKLSLSREHFSGVQISESILGNPRAAQLHRKSIENGGPGFNSHMLTIKANEGSDGVNGLIMANTFIRTWALMTEQQKKARGLEWIVDLLVQLPDNCTVPKYVDDDNVVPRSAHLGVNEDAASSVQPQIHFALVYFGVAPEFSETVEAQEAHSGMFDLVLECGGDDSILVPKAKADLKHGHSIGIYYSADNATVGIGLGTCWQVNYLLRAMSFRNGSGGVDTYSNARDKMERMSIDAALSHHPAPGNVRAAAGPLPTGIRQANWPPPFDEVHRSLTYRGGLGNLSLLQRWEVSLDTVATSDSSGGGLAAEARAVAAEARASSAERALLMVQRQLQASMQQQQL</sequence>
<accession>A0A0M0KBM7</accession>
<evidence type="ECO:0000313" key="3">
    <source>
        <dbReference type="Proteomes" id="UP000037460"/>
    </source>
</evidence>